<evidence type="ECO:0000259" key="1">
    <source>
        <dbReference type="PROSITE" id="PS51747"/>
    </source>
</evidence>
<organism evidence="2 3">
    <name type="scientific">Dickeya phage vB_DsoM_AD1</name>
    <dbReference type="NCBI Taxonomy" id="2283029"/>
    <lineage>
        <taxon>Viruses</taxon>
        <taxon>Duplodnaviria</taxon>
        <taxon>Heunggongvirae</taxon>
        <taxon>Uroviricota</taxon>
        <taxon>Caudoviricetes</taxon>
        <taxon>Alexandravirus</taxon>
        <taxon>Alexandravirus AD1</taxon>
    </lineage>
</organism>
<dbReference type="PROSITE" id="PS51747">
    <property type="entry name" value="CYT_DCMP_DEAMINASES_2"/>
    <property type="match status" value="1"/>
</dbReference>
<name>A0A384ZXV2_9CAUD</name>
<sequence length="173" mass="19092">MRCTLNELPINITQAEHIMASVFTLAGASKSKRRATAAMLIHFHNGFPTIISSGVNGTEPGASNVMENEDLTLSLDTVIHAEVNCLNRMEEYSMWADEADILFCTDSPCPNCLADLEAEGVKTVVYAREYRLTDHLDASPIKMFCLDMDSVVQRMQHGIDRIKEVIATTPASN</sequence>
<dbReference type="Proteomes" id="UP000262440">
    <property type="component" value="Segment"/>
</dbReference>
<evidence type="ECO:0000313" key="3">
    <source>
        <dbReference type="Proteomes" id="UP000262440"/>
    </source>
</evidence>
<feature type="domain" description="CMP/dCMP-type deaminase" evidence="1">
    <location>
        <begin position="13"/>
        <end position="139"/>
    </location>
</feature>
<dbReference type="Gene3D" id="3.40.140.10">
    <property type="entry name" value="Cytidine Deaminase, domain 2"/>
    <property type="match status" value="1"/>
</dbReference>
<evidence type="ECO:0000313" key="2">
    <source>
        <dbReference type="EMBL" id="AXG67078.1"/>
    </source>
</evidence>
<dbReference type="SUPFAM" id="SSF53927">
    <property type="entry name" value="Cytidine deaminase-like"/>
    <property type="match status" value="1"/>
</dbReference>
<gene>
    <name evidence="2" type="ORF">AD1_034</name>
</gene>
<keyword evidence="3" id="KW-1185">Reference proteome</keyword>
<dbReference type="EMBL" id="MH460463">
    <property type="protein sequence ID" value="AXG67078.1"/>
    <property type="molecule type" value="Genomic_DNA"/>
</dbReference>
<dbReference type="InterPro" id="IPR016193">
    <property type="entry name" value="Cytidine_deaminase-like"/>
</dbReference>
<dbReference type="GO" id="GO:0003824">
    <property type="term" value="F:catalytic activity"/>
    <property type="evidence" value="ECO:0007669"/>
    <property type="project" value="InterPro"/>
</dbReference>
<accession>A0A384ZXV2</accession>
<protein>
    <submittedName>
        <fullName evidence="2">Putative CMP deaminase</fullName>
    </submittedName>
</protein>
<dbReference type="InterPro" id="IPR002125">
    <property type="entry name" value="CMP_dCMP_dom"/>
</dbReference>
<dbReference type="Pfam" id="PF00383">
    <property type="entry name" value="dCMP_cyt_deam_1"/>
    <property type="match status" value="1"/>
</dbReference>
<proteinExistence type="predicted"/>
<reference evidence="2 3" key="1">
    <citation type="journal article" date="2018" name="Front. Microbiol.">
        <title>Jumbo Bacteriophages Are Represented Within an Increasing Diversity of Environmental Viruses Infecting the Emerging Phytopathogen, Dickeya solani.</title>
        <authorList>
            <person name="Day A.W."/>
            <person name="Ahn J."/>
            <person name="Salmond G.P.C."/>
        </authorList>
    </citation>
    <scope>NUCLEOTIDE SEQUENCE [LARGE SCALE GENOMIC DNA]</scope>
</reference>